<keyword evidence="12 14" id="KW-0378">Hydrolase</keyword>
<dbReference type="CDD" id="cd07182">
    <property type="entry name" value="RNase_HII_bacteria_HII_like"/>
    <property type="match status" value="1"/>
</dbReference>
<comment type="similarity">
    <text evidence="5 14 16">Belongs to the RNase HII family.</text>
</comment>
<evidence type="ECO:0000256" key="2">
    <source>
        <dbReference type="ARBA" id="ARBA00001946"/>
    </source>
</evidence>
<sequence>MTIKEVENRIRSFSYDKENLDQESVEFLQRCHLDERKGIQSIIRSYLKQQQKHQQELLRSHNMYNFEMELWHKGIVTIAGTDEVGRGCVAGPVVAAAVILPLEPMILGLNDSKKLTPIQREELNVQIRLQAIDIAIGEVDAQTIDKIGIVAATFAAMKQAIHQLMFKPDYILVDAFAIPGLDIPQSNIIGGDGKAASIAAASIVAKVYRDQKMVEYHAQFSDYGLNQHKGYGTREHMEAIRTYGFTPLHRKSFLKEITF</sequence>
<comment type="cofactor">
    <cofactor evidence="2">
        <name>Mg(2+)</name>
        <dbReference type="ChEBI" id="CHEBI:18420"/>
    </cofactor>
</comment>
<dbReference type="HAMAP" id="MF_00052_B">
    <property type="entry name" value="RNase_HII_B"/>
    <property type="match status" value="1"/>
</dbReference>
<dbReference type="Gene3D" id="3.30.420.10">
    <property type="entry name" value="Ribonuclease H-like superfamily/Ribonuclease H"/>
    <property type="match status" value="1"/>
</dbReference>
<evidence type="ECO:0000256" key="15">
    <source>
        <dbReference type="PROSITE-ProRule" id="PRU01319"/>
    </source>
</evidence>
<evidence type="ECO:0000259" key="17">
    <source>
        <dbReference type="PROSITE" id="PS51975"/>
    </source>
</evidence>
<dbReference type="PANTHER" id="PTHR10954">
    <property type="entry name" value="RIBONUCLEASE H2 SUBUNIT A"/>
    <property type="match status" value="1"/>
</dbReference>
<comment type="subcellular location">
    <subcellularLocation>
        <location evidence="4 14">Cytoplasm</location>
    </subcellularLocation>
</comment>
<reference evidence="18 19" key="1">
    <citation type="submission" date="2016-09" db="EMBL/GenBank/DDBJ databases">
        <title>Desulfuribacillus arsenicus sp. nov., an obligately anaerobic, dissimilatory arsenic- and antimonate-reducing bacterium isolated from anoxic sediments.</title>
        <authorList>
            <person name="Abin C.A."/>
            <person name="Hollibaugh J.T."/>
        </authorList>
    </citation>
    <scope>NUCLEOTIDE SEQUENCE [LARGE SCALE GENOMIC DNA]</scope>
    <source>
        <strain evidence="18 19">MLFW-2</strain>
    </source>
</reference>
<protein>
    <recommendedName>
        <fullName evidence="7 14">Ribonuclease HII</fullName>
        <shortName evidence="14">RNase HII</shortName>
        <ecNumber evidence="6 14">3.1.26.4</ecNumber>
    </recommendedName>
</protein>
<keyword evidence="8 14" id="KW-0963">Cytoplasm</keyword>
<evidence type="ECO:0000256" key="8">
    <source>
        <dbReference type="ARBA" id="ARBA00022490"/>
    </source>
</evidence>
<keyword evidence="11 14" id="KW-0255">Endonuclease</keyword>
<evidence type="ECO:0000313" key="19">
    <source>
        <dbReference type="Proteomes" id="UP000095255"/>
    </source>
</evidence>
<dbReference type="Pfam" id="PF01351">
    <property type="entry name" value="RNase_HII"/>
    <property type="match status" value="1"/>
</dbReference>
<proteinExistence type="inferred from homology"/>
<evidence type="ECO:0000256" key="1">
    <source>
        <dbReference type="ARBA" id="ARBA00000077"/>
    </source>
</evidence>
<evidence type="ECO:0000256" key="16">
    <source>
        <dbReference type="RuleBase" id="RU003515"/>
    </source>
</evidence>
<evidence type="ECO:0000256" key="7">
    <source>
        <dbReference type="ARBA" id="ARBA00019179"/>
    </source>
</evidence>
<evidence type="ECO:0000256" key="9">
    <source>
        <dbReference type="ARBA" id="ARBA00022722"/>
    </source>
</evidence>
<dbReference type="GO" id="GO:0006298">
    <property type="term" value="P:mismatch repair"/>
    <property type="evidence" value="ECO:0007669"/>
    <property type="project" value="TreeGrafter"/>
</dbReference>
<name>A0A1E5L756_9FIRM</name>
<comment type="caution">
    <text evidence="18">The sequence shown here is derived from an EMBL/GenBank/DDBJ whole genome shotgun (WGS) entry which is preliminary data.</text>
</comment>
<comment type="catalytic activity">
    <reaction evidence="1 14 15 16">
        <text>Endonucleolytic cleavage to 5'-phosphomonoester.</text>
        <dbReference type="EC" id="3.1.26.4"/>
    </reaction>
</comment>
<accession>A0A1E5L756</accession>
<dbReference type="GO" id="GO:0004523">
    <property type="term" value="F:RNA-DNA hybrid ribonuclease activity"/>
    <property type="evidence" value="ECO:0007669"/>
    <property type="project" value="UniProtKB-UniRule"/>
</dbReference>
<evidence type="ECO:0000256" key="4">
    <source>
        <dbReference type="ARBA" id="ARBA00004496"/>
    </source>
</evidence>
<dbReference type="AlphaFoldDB" id="A0A1E5L756"/>
<keyword evidence="9 14" id="KW-0540">Nuclease</keyword>
<dbReference type="InterPro" id="IPR036397">
    <property type="entry name" value="RNaseH_sf"/>
</dbReference>
<keyword evidence="10 14" id="KW-0479">Metal-binding</keyword>
<keyword evidence="13 14" id="KW-0464">Manganese</keyword>
<dbReference type="EMBL" id="MJAT01000012">
    <property type="protein sequence ID" value="OEH85956.1"/>
    <property type="molecule type" value="Genomic_DNA"/>
</dbReference>
<evidence type="ECO:0000256" key="10">
    <source>
        <dbReference type="ARBA" id="ARBA00022723"/>
    </source>
</evidence>
<dbReference type="GO" id="GO:0032299">
    <property type="term" value="C:ribonuclease H2 complex"/>
    <property type="evidence" value="ECO:0007669"/>
    <property type="project" value="TreeGrafter"/>
</dbReference>
<evidence type="ECO:0000256" key="12">
    <source>
        <dbReference type="ARBA" id="ARBA00022801"/>
    </source>
</evidence>
<comment type="function">
    <text evidence="3 14 16">Endonuclease that specifically degrades the RNA of RNA-DNA hybrids.</text>
</comment>
<dbReference type="GO" id="GO:0043137">
    <property type="term" value="P:DNA replication, removal of RNA primer"/>
    <property type="evidence" value="ECO:0007669"/>
    <property type="project" value="TreeGrafter"/>
</dbReference>
<organism evidence="18 19">
    <name type="scientific">Desulfuribacillus stibiiarsenatis</name>
    <dbReference type="NCBI Taxonomy" id="1390249"/>
    <lineage>
        <taxon>Bacteria</taxon>
        <taxon>Bacillati</taxon>
        <taxon>Bacillota</taxon>
        <taxon>Desulfuribacillia</taxon>
        <taxon>Desulfuribacillales</taxon>
        <taxon>Desulfuribacillaceae</taxon>
        <taxon>Desulfuribacillus</taxon>
    </lineage>
</organism>
<feature type="binding site" evidence="14 15">
    <location>
        <position position="174"/>
    </location>
    <ligand>
        <name>a divalent metal cation</name>
        <dbReference type="ChEBI" id="CHEBI:60240"/>
    </ligand>
</feature>
<dbReference type="PROSITE" id="PS51975">
    <property type="entry name" value="RNASE_H_2"/>
    <property type="match status" value="1"/>
</dbReference>
<dbReference type="SUPFAM" id="SSF53098">
    <property type="entry name" value="Ribonuclease H-like"/>
    <property type="match status" value="1"/>
</dbReference>
<dbReference type="NCBIfam" id="NF000595">
    <property type="entry name" value="PRK00015.1-3"/>
    <property type="match status" value="1"/>
</dbReference>
<dbReference type="EC" id="3.1.26.4" evidence="6 14"/>
<dbReference type="STRING" id="1390249.BHU72_03160"/>
<dbReference type="InterPro" id="IPR012337">
    <property type="entry name" value="RNaseH-like_sf"/>
</dbReference>
<dbReference type="InterPro" id="IPR022898">
    <property type="entry name" value="RNase_HII"/>
</dbReference>
<evidence type="ECO:0000256" key="13">
    <source>
        <dbReference type="ARBA" id="ARBA00023211"/>
    </source>
</evidence>
<feature type="binding site" evidence="14 15">
    <location>
        <position position="82"/>
    </location>
    <ligand>
        <name>a divalent metal cation</name>
        <dbReference type="ChEBI" id="CHEBI:60240"/>
    </ligand>
</feature>
<evidence type="ECO:0000256" key="5">
    <source>
        <dbReference type="ARBA" id="ARBA00007383"/>
    </source>
</evidence>
<evidence type="ECO:0000313" key="18">
    <source>
        <dbReference type="EMBL" id="OEH85956.1"/>
    </source>
</evidence>
<dbReference type="GO" id="GO:0030145">
    <property type="term" value="F:manganese ion binding"/>
    <property type="evidence" value="ECO:0007669"/>
    <property type="project" value="UniProtKB-UniRule"/>
</dbReference>
<evidence type="ECO:0000256" key="6">
    <source>
        <dbReference type="ARBA" id="ARBA00012180"/>
    </source>
</evidence>
<dbReference type="PANTHER" id="PTHR10954:SF18">
    <property type="entry name" value="RIBONUCLEASE HII"/>
    <property type="match status" value="1"/>
</dbReference>
<dbReference type="GO" id="GO:0003723">
    <property type="term" value="F:RNA binding"/>
    <property type="evidence" value="ECO:0007669"/>
    <property type="project" value="UniProtKB-UniRule"/>
</dbReference>
<keyword evidence="19" id="KW-1185">Reference proteome</keyword>
<feature type="domain" description="RNase H type-2" evidence="17">
    <location>
        <begin position="76"/>
        <end position="259"/>
    </location>
</feature>
<dbReference type="InterPro" id="IPR024567">
    <property type="entry name" value="RNase_HII/HIII_dom"/>
</dbReference>
<feature type="binding site" evidence="14 15">
    <location>
        <position position="83"/>
    </location>
    <ligand>
        <name>a divalent metal cation</name>
        <dbReference type="ChEBI" id="CHEBI:60240"/>
    </ligand>
</feature>
<evidence type="ECO:0000256" key="11">
    <source>
        <dbReference type="ARBA" id="ARBA00022759"/>
    </source>
</evidence>
<comment type="cofactor">
    <cofactor evidence="14 15">
        <name>Mn(2+)</name>
        <dbReference type="ChEBI" id="CHEBI:29035"/>
    </cofactor>
    <cofactor evidence="14 15">
        <name>Mg(2+)</name>
        <dbReference type="ChEBI" id="CHEBI:18420"/>
    </cofactor>
    <text evidence="14 15">Manganese or magnesium. Binds 1 divalent metal ion per monomer in the absence of substrate. May bind a second metal ion after substrate binding.</text>
</comment>
<evidence type="ECO:0000256" key="3">
    <source>
        <dbReference type="ARBA" id="ARBA00004065"/>
    </source>
</evidence>
<gene>
    <name evidence="14" type="primary">rnhB</name>
    <name evidence="18" type="ORF">BHU72_03160</name>
</gene>
<dbReference type="NCBIfam" id="NF000594">
    <property type="entry name" value="PRK00015.1-1"/>
    <property type="match status" value="1"/>
</dbReference>
<evidence type="ECO:0000256" key="14">
    <source>
        <dbReference type="HAMAP-Rule" id="MF_00052"/>
    </source>
</evidence>
<dbReference type="Proteomes" id="UP000095255">
    <property type="component" value="Unassembled WGS sequence"/>
</dbReference>
<dbReference type="GO" id="GO:0005737">
    <property type="term" value="C:cytoplasm"/>
    <property type="evidence" value="ECO:0007669"/>
    <property type="project" value="UniProtKB-SubCell"/>
</dbReference>
<dbReference type="InterPro" id="IPR001352">
    <property type="entry name" value="RNase_HII/HIII"/>
</dbReference>